<dbReference type="RefSeq" id="WP_015262104.1">
    <property type="nucleotide sequence ID" value="NC_019903.1"/>
</dbReference>
<dbReference type="EMBL" id="CP003344">
    <property type="protein sequence ID" value="AGA69114.1"/>
    <property type="molecule type" value="Genomic_DNA"/>
</dbReference>
<dbReference type="AlphaFoldDB" id="L0F5M2"/>
<protein>
    <submittedName>
        <fullName evidence="1">Uncharacterized protein</fullName>
    </submittedName>
</protein>
<dbReference type="Proteomes" id="UP000010797">
    <property type="component" value="Chromosome"/>
</dbReference>
<dbReference type="KEGG" id="ddl:Desdi_1623"/>
<gene>
    <name evidence="1" type="ordered locus">Desdi_1623</name>
</gene>
<evidence type="ECO:0000313" key="2">
    <source>
        <dbReference type="Proteomes" id="UP000010797"/>
    </source>
</evidence>
<proteinExistence type="predicted"/>
<accession>L0F5M2</accession>
<reference evidence="2" key="1">
    <citation type="submission" date="2012-02" db="EMBL/GenBank/DDBJ databases">
        <title>Complete sequence of Desulfitobacterium dichloroeliminans LMG P-21439.</title>
        <authorList>
            <person name="Lucas S."/>
            <person name="Han J."/>
            <person name="Lapidus A."/>
            <person name="Cheng J.-F."/>
            <person name="Goodwin L."/>
            <person name="Pitluck S."/>
            <person name="Peters L."/>
            <person name="Ovchinnikova G."/>
            <person name="Teshima H."/>
            <person name="Detter J.C."/>
            <person name="Han C."/>
            <person name="Tapia R."/>
            <person name="Land M."/>
            <person name="Hauser L."/>
            <person name="Kyrpides N."/>
            <person name="Ivanova N."/>
            <person name="Pagani I."/>
            <person name="Kruse T."/>
            <person name="de Vos W.M."/>
            <person name="Boon N."/>
            <person name="Smidt H."/>
            <person name="Woyke T."/>
        </authorList>
    </citation>
    <scope>NUCLEOTIDE SEQUENCE [LARGE SCALE GENOMIC DNA]</scope>
    <source>
        <strain evidence="2">LMG P-21439 / DCA1</strain>
    </source>
</reference>
<organism evidence="1 2">
    <name type="scientific">Desulfitobacterium dichloroeliminans (strain LMG P-21439 / DCA1)</name>
    <dbReference type="NCBI Taxonomy" id="871963"/>
    <lineage>
        <taxon>Bacteria</taxon>
        <taxon>Bacillati</taxon>
        <taxon>Bacillota</taxon>
        <taxon>Clostridia</taxon>
        <taxon>Eubacteriales</taxon>
        <taxon>Desulfitobacteriaceae</taxon>
        <taxon>Desulfitobacterium</taxon>
    </lineage>
</organism>
<keyword evidence="2" id="KW-1185">Reference proteome</keyword>
<name>L0F5M2_DESDL</name>
<dbReference type="HOGENOM" id="CLU_2329163_0_0_9"/>
<sequence>MLKRPVIESKYVDKTREIVYCGSRDDMTEEQASAFLSKGHDKLKNANLENDNLDDYVINNGPLFAIQNEKPTCSRTRMGSDWNCRLCVKYFGTTCKAW</sequence>
<dbReference type="OrthoDB" id="9883139at2"/>
<evidence type="ECO:0000313" key="1">
    <source>
        <dbReference type="EMBL" id="AGA69114.1"/>
    </source>
</evidence>